<reference evidence="12 13" key="1">
    <citation type="journal article" date="1979" name="Int. J. Syst. Evol. Microbiol.">
        <title>Bacillus globisporus subsp. marinus subsp. nov.</title>
        <authorList>
            <person name="Liu H."/>
        </authorList>
    </citation>
    <scope>NUCLEOTIDE SEQUENCE [LARGE SCALE GENOMIC DNA]</scope>
    <source>
        <strain evidence="12 13">DSM 1297</strain>
    </source>
</reference>
<keyword evidence="4 10" id="KW-0808">Transferase</keyword>
<dbReference type="NCBIfam" id="TIGR00125">
    <property type="entry name" value="cyt_tran_rel"/>
    <property type="match status" value="1"/>
</dbReference>
<evidence type="ECO:0000313" key="13">
    <source>
        <dbReference type="Proteomes" id="UP001556040"/>
    </source>
</evidence>
<keyword evidence="3 10" id="KW-0662">Pyridine nucleotide biosynthesis</keyword>
<comment type="pathway">
    <text evidence="2 10">Cofactor biosynthesis; NAD(+) biosynthesis; deamido-NAD(+) from nicotinate D-ribonucleotide: step 1/1.</text>
</comment>
<evidence type="ECO:0000256" key="8">
    <source>
        <dbReference type="ARBA" id="ARBA00023027"/>
    </source>
</evidence>
<dbReference type="Proteomes" id="UP001556040">
    <property type="component" value="Unassembled WGS sequence"/>
</dbReference>
<dbReference type="RefSeq" id="WP_367777789.1">
    <property type="nucleotide sequence ID" value="NZ_JBFMIA010000001.1"/>
</dbReference>
<dbReference type="InterPro" id="IPR014729">
    <property type="entry name" value="Rossmann-like_a/b/a_fold"/>
</dbReference>
<accession>A0ABV3PZH6</accession>
<evidence type="ECO:0000256" key="10">
    <source>
        <dbReference type="HAMAP-Rule" id="MF_00244"/>
    </source>
</evidence>
<dbReference type="EC" id="2.7.7.18" evidence="10"/>
<name>A0ABV3PZH6_9BACL</name>
<evidence type="ECO:0000256" key="7">
    <source>
        <dbReference type="ARBA" id="ARBA00022840"/>
    </source>
</evidence>
<comment type="caution">
    <text evidence="12">The sequence shown here is derived from an EMBL/GenBank/DDBJ whole genome shotgun (WGS) entry which is preliminary data.</text>
</comment>
<keyword evidence="7 10" id="KW-0067">ATP-binding</keyword>
<dbReference type="InterPro" id="IPR005248">
    <property type="entry name" value="NadD/NMNAT"/>
</dbReference>
<dbReference type="InterPro" id="IPR004821">
    <property type="entry name" value="Cyt_trans-like"/>
</dbReference>
<dbReference type="SUPFAM" id="SSF52374">
    <property type="entry name" value="Nucleotidylyl transferase"/>
    <property type="match status" value="1"/>
</dbReference>
<organism evidence="12 13">
    <name type="scientific">Jeotgalibacillus marinus</name>
    <dbReference type="NCBI Taxonomy" id="86667"/>
    <lineage>
        <taxon>Bacteria</taxon>
        <taxon>Bacillati</taxon>
        <taxon>Bacillota</taxon>
        <taxon>Bacilli</taxon>
        <taxon>Bacillales</taxon>
        <taxon>Caryophanaceae</taxon>
        <taxon>Jeotgalibacillus</taxon>
    </lineage>
</organism>
<dbReference type="NCBIfam" id="TIGR00482">
    <property type="entry name" value="nicotinate (nicotinamide) nucleotide adenylyltransferase"/>
    <property type="match status" value="1"/>
</dbReference>
<keyword evidence="8 10" id="KW-0520">NAD</keyword>
<keyword evidence="5 10" id="KW-0548">Nucleotidyltransferase</keyword>
<comment type="catalytic activity">
    <reaction evidence="9 10">
        <text>nicotinate beta-D-ribonucleotide + ATP + H(+) = deamido-NAD(+) + diphosphate</text>
        <dbReference type="Rhea" id="RHEA:22860"/>
        <dbReference type="ChEBI" id="CHEBI:15378"/>
        <dbReference type="ChEBI" id="CHEBI:30616"/>
        <dbReference type="ChEBI" id="CHEBI:33019"/>
        <dbReference type="ChEBI" id="CHEBI:57502"/>
        <dbReference type="ChEBI" id="CHEBI:58437"/>
        <dbReference type="EC" id="2.7.7.18"/>
    </reaction>
</comment>
<protein>
    <recommendedName>
        <fullName evidence="10">Probable nicotinate-nucleotide adenylyltransferase</fullName>
        <ecNumber evidence="10">2.7.7.18</ecNumber>
    </recommendedName>
    <alternativeName>
        <fullName evidence="10">Deamido-NAD(+) diphosphorylase</fullName>
    </alternativeName>
    <alternativeName>
        <fullName evidence="10">Deamido-NAD(+) pyrophosphorylase</fullName>
    </alternativeName>
    <alternativeName>
        <fullName evidence="10">Nicotinate mononucleotide adenylyltransferase</fullName>
        <shortName evidence="10">NaMN adenylyltransferase</shortName>
    </alternativeName>
</protein>
<evidence type="ECO:0000313" key="12">
    <source>
        <dbReference type="EMBL" id="MEW9500502.1"/>
    </source>
</evidence>
<dbReference type="Pfam" id="PF01467">
    <property type="entry name" value="CTP_transf_like"/>
    <property type="match status" value="1"/>
</dbReference>
<evidence type="ECO:0000256" key="2">
    <source>
        <dbReference type="ARBA" id="ARBA00005019"/>
    </source>
</evidence>
<dbReference type="PANTHER" id="PTHR39321:SF3">
    <property type="entry name" value="PHOSPHOPANTETHEINE ADENYLYLTRANSFERASE"/>
    <property type="match status" value="1"/>
</dbReference>
<evidence type="ECO:0000256" key="6">
    <source>
        <dbReference type="ARBA" id="ARBA00022741"/>
    </source>
</evidence>
<dbReference type="CDD" id="cd02165">
    <property type="entry name" value="NMNAT"/>
    <property type="match status" value="1"/>
</dbReference>
<dbReference type="GO" id="GO:0004515">
    <property type="term" value="F:nicotinate-nucleotide adenylyltransferase activity"/>
    <property type="evidence" value="ECO:0007669"/>
    <property type="project" value="UniProtKB-EC"/>
</dbReference>
<evidence type="ECO:0000256" key="9">
    <source>
        <dbReference type="ARBA" id="ARBA00048721"/>
    </source>
</evidence>
<comment type="similarity">
    <text evidence="10">Belongs to the NadD family.</text>
</comment>
<evidence type="ECO:0000259" key="11">
    <source>
        <dbReference type="Pfam" id="PF01467"/>
    </source>
</evidence>
<dbReference type="PANTHER" id="PTHR39321">
    <property type="entry name" value="NICOTINATE-NUCLEOTIDE ADENYLYLTRANSFERASE-RELATED"/>
    <property type="match status" value="1"/>
</dbReference>
<comment type="function">
    <text evidence="1 10">Catalyzes the reversible adenylation of nicotinate mononucleotide (NaMN) to nicotinic acid adenine dinucleotide (NaAD).</text>
</comment>
<evidence type="ECO:0000256" key="4">
    <source>
        <dbReference type="ARBA" id="ARBA00022679"/>
    </source>
</evidence>
<dbReference type="EMBL" id="JBFMIA010000001">
    <property type="protein sequence ID" value="MEW9500502.1"/>
    <property type="molecule type" value="Genomic_DNA"/>
</dbReference>
<dbReference type="NCBIfam" id="NF000840">
    <property type="entry name" value="PRK00071.1-3"/>
    <property type="match status" value="1"/>
</dbReference>
<proteinExistence type="inferred from homology"/>
<dbReference type="Gene3D" id="3.40.50.620">
    <property type="entry name" value="HUPs"/>
    <property type="match status" value="1"/>
</dbReference>
<keyword evidence="13" id="KW-1185">Reference proteome</keyword>
<feature type="domain" description="Cytidyltransferase-like" evidence="11">
    <location>
        <begin position="8"/>
        <end position="164"/>
    </location>
</feature>
<dbReference type="HAMAP" id="MF_00244">
    <property type="entry name" value="NaMN_adenylyltr"/>
    <property type="match status" value="1"/>
</dbReference>
<evidence type="ECO:0000256" key="5">
    <source>
        <dbReference type="ARBA" id="ARBA00022695"/>
    </source>
</evidence>
<dbReference type="NCBIfam" id="NF000841">
    <property type="entry name" value="PRK00071.1-4"/>
    <property type="match status" value="1"/>
</dbReference>
<evidence type="ECO:0000256" key="1">
    <source>
        <dbReference type="ARBA" id="ARBA00002324"/>
    </source>
</evidence>
<keyword evidence="6 10" id="KW-0547">Nucleotide-binding</keyword>
<gene>
    <name evidence="10" type="primary">nadD</name>
    <name evidence="12" type="ORF">AB1471_01660</name>
</gene>
<sequence length="191" mass="21882">MTAKKVGILGGTFDPLHVGHLLIANEVYHALSLDEVRFMPSGRPPHKNTSGGASDEHRIKMVEMAIEEIPYFRLELIEFERSGPSYTYDTIIRLKKRDPGVQFYFIIGGDMIDYLPRWSRITELAGEVQFVGVRRHGSSGETDYPVQMIQTPMIDLSSTLLRQRIRNGIDVTFLLPQKVYDYITKEELYES</sequence>
<evidence type="ECO:0000256" key="3">
    <source>
        <dbReference type="ARBA" id="ARBA00022642"/>
    </source>
</evidence>